<comment type="caution">
    <text evidence="2">The sequence shown here is derived from an EMBL/GenBank/DDBJ whole genome shotgun (WGS) entry which is preliminary data.</text>
</comment>
<dbReference type="STRING" id="240176.A8N8G6"/>
<proteinExistence type="predicted"/>
<gene>
    <name evidence="2" type="ORF">CC1G_04013</name>
</gene>
<protein>
    <submittedName>
        <fullName evidence="2">Uncharacterized protein</fullName>
    </submittedName>
</protein>
<keyword evidence="3" id="KW-1185">Reference proteome</keyword>
<evidence type="ECO:0000313" key="3">
    <source>
        <dbReference type="Proteomes" id="UP000001861"/>
    </source>
</evidence>
<dbReference type="RefSeq" id="XP_001831122.2">
    <property type="nucleotide sequence ID" value="XM_001831070.2"/>
</dbReference>
<dbReference type="GeneID" id="6007583"/>
<dbReference type="InParanoid" id="A8N8G6"/>
<sequence length="725" mass="82159">MSKNKGKKPVTYDSDEEEALNNYLEELSLRSETDIESTYHHPSQQASSQASTSTSTSHVPVPMSSDELLQQYQSKKLQEQQLENQRLTKELQELRQLLQQERAKAKQKMKAKGRTAEDGSIDSDDSSSYTAPPVGNRQNPTTGHPGHDKKIGDIARAFYLNNEMFIDADWFMQPRPNTNSLEGRYPREKEKQPQALRIAIIAELYEKTDELYHPQLQTSPAFQAVFQHAVSSLRRTLISDLRKKAAAAVIFDAPDDIASLYAPDKYKQRGETSFFLSKLVWDEALDDRRMVRFSLLLFPPILFKDGVRNFREGVFRNPELPMCARVDLFSENSLIPEWLIDGETKPDPKSRGIKYFKKAGPGLVSRTCIQAIFIHNNDKYLEPVGANSKFPYQKAFHLYKKFLIEGMNLGKKDGKDLSEPYKDIFRFWNSYILPRSMQETDEEEIGEVRQDDDEYEEAAAAMLCDDENSNQSGRWPVDISSIEISHDLVKLRSQLQHFPSISHSADLIDGLQELSKVVAPSSVPREASPQFLKFLERIENANPNDPAIPKDDGNENWGHHQFTAGSLTLRSTITSWDAVGSAEHAARLLAAAIRTCHAARIICGDRNIPVKDDEYLSDAYLDQTVQVLWTVVEPKVSLLRSSGRNSDLESVVEDLAAAGPVPTSGDVKKALNLWTVRHLKAWIKEREIPSKVTKATKKAELVNIILESQHIPSSNELTEWRQRSF</sequence>
<feature type="region of interest" description="Disordered" evidence="1">
    <location>
        <begin position="23"/>
        <end position="72"/>
    </location>
</feature>
<dbReference type="OrthoDB" id="3227833at2759"/>
<organism evidence="2 3">
    <name type="scientific">Coprinopsis cinerea (strain Okayama-7 / 130 / ATCC MYA-4618 / FGSC 9003)</name>
    <name type="common">Inky cap fungus</name>
    <name type="synonym">Hormographiella aspergillata</name>
    <dbReference type="NCBI Taxonomy" id="240176"/>
    <lineage>
        <taxon>Eukaryota</taxon>
        <taxon>Fungi</taxon>
        <taxon>Dikarya</taxon>
        <taxon>Basidiomycota</taxon>
        <taxon>Agaricomycotina</taxon>
        <taxon>Agaricomycetes</taxon>
        <taxon>Agaricomycetidae</taxon>
        <taxon>Agaricales</taxon>
        <taxon>Agaricineae</taxon>
        <taxon>Psathyrellaceae</taxon>
        <taxon>Coprinopsis</taxon>
    </lineage>
</organism>
<feature type="compositionally biased region" description="Low complexity" evidence="1">
    <location>
        <begin position="43"/>
        <end position="57"/>
    </location>
</feature>
<evidence type="ECO:0000313" key="2">
    <source>
        <dbReference type="EMBL" id="EAU90744.2"/>
    </source>
</evidence>
<dbReference type="EMBL" id="AACS02000007">
    <property type="protein sequence ID" value="EAU90744.2"/>
    <property type="molecule type" value="Genomic_DNA"/>
</dbReference>
<evidence type="ECO:0000256" key="1">
    <source>
        <dbReference type="SAM" id="MobiDB-lite"/>
    </source>
</evidence>
<dbReference type="HOGENOM" id="CLU_392323_0_0_1"/>
<dbReference type="AlphaFoldDB" id="A8N8G6"/>
<name>A8N8G6_COPC7</name>
<dbReference type="Proteomes" id="UP000001861">
    <property type="component" value="Unassembled WGS sequence"/>
</dbReference>
<feature type="region of interest" description="Disordered" evidence="1">
    <location>
        <begin position="102"/>
        <end position="150"/>
    </location>
</feature>
<dbReference type="KEGG" id="cci:CC1G_04013"/>
<feature type="compositionally biased region" description="Basic and acidic residues" evidence="1">
    <location>
        <begin position="27"/>
        <end position="39"/>
    </location>
</feature>
<reference evidence="2 3" key="1">
    <citation type="journal article" date="2010" name="Proc. Natl. Acad. Sci. U.S.A.">
        <title>Insights into evolution of multicellular fungi from the assembled chromosomes of the mushroom Coprinopsis cinerea (Coprinus cinereus).</title>
        <authorList>
            <person name="Stajich J.E."/>
            <person name="Wilke S.K."/>
            <person name="Ahren D."/>
            <person name="Au C.H."/>
            <person name="Birren B.W."/>
            <person name="Borodovsky M."/>
            <person name="Burns C."/>
            <person name="Canback B."/>
            <person name="Casselton L.A."/>
            <person name="Cheng C.K."/>
            <person name="Deng J."/>
            <person name="Dietrich F.S."/>
            <person name="Fargo D.C."/>
            <person name="Farman M.L."/>
            <person name="Gathman A.C."/>
            <person name="Goldberg J."/>
            <person name="Guigo R."/>
            <person name="Hoegger P.J."/>
            <person name="Hooker J.B."/>
            <person name="Huggins A."/>
            <person name="James T.Y."/>
            <person name="Kamada T."/>
            <person name="Kilaru S."/>
            <person name="Kodira C."/>
            <person name="Kues U."/>
            <person name="Kupfer D."/>
            <person name="Kwan H.S."/>
            <person name="Lomsadze A."/>
            <person name="Li W."/>
            <person name="Lilly W.W."/>
            <person name="Ma L.J."/>
            <person name="Mackey A.J."/>
            <person name="Manning G."/>
            <person name="Martin F."/>
            <person name="Muraguchi H."/>
            <person name="Natvig D.O."/>
            <person name="Palmerini H."/>
            <person name="Ramesh M.A."/>
            <person name="Rehmeyer C.J."/>
            <person name="Roe B.A."/>
            <person name="Shenoy N."/>
            <person name="Stanke M."/>
            <person name="Ter-Hovhannisyan V."/>
            <person name="Tunlid A."/>
            <person name="Velagapudi R."/>
            <person name="Vision T.J."/>
            <person name="Zeng Q."/>
            <person name="Zolan M.E."/>
            <person name="Pukkila P.J."/>
        </authorList>
    </citation>
    <scope>NUCLEOTIDE SEQUENCE [LARGE SCALE GENOMIC DNA]</scope>
    <source>
        <strain evidence="3">Okayama-7 / 130 / ATCC MYA-4618 / FGSC 9003</strain>
    </source>
</reference>
<accession>A8N8G6</accession>
<dbReference type="VEuPathDB" id="FungiDB:CC1G_04013"/>